<feature type="binding site" evidence="4">
    <location>
        <position position="221"/>
    </location>
    <ligand>
        <name>pyridoxal 5'-phosphate</name>
        <dbReference type="ChEBI" id="CHEBI:597326"/>
    </ligand>
</feature>
<dbReference type="AlphaFoldDB" id="A0A171DMW1"/>
<evidence type="ECO:0000256" key="5">
    <source>
        <dbReference type="NCBIfam" id="TIGR01814"/>
    </source>
</evidence>
<reference evidence="7 8" key="1">
    <citation type="journal article" date="2016" name="Genome Announc.">
        <title>Draft Genome Sequence of Planomonospora sphaerica JCM9374, a Rare Actinomycete.</title>
        <authorList>
            <person name="Dohra H."/>
            <person name="Suzuki T."/>
            <person name="Inoue Y."/>
            <person name="Kodani S."/>
        </authorList>
    </citation>
    <scope>NUCLEOTIDE SEQUENCE [LARGE SCALE GENOMIC DNA]</scope>
    <source>
        <strain evidence="7 8">JCM 9374</strain>
    </source>
</reference>
<evidence type="ECO:0000313" key="7">
    <source>
        <dbReference type="EMBL" id="GAT70378.1"/>
    </source>
</evidence>
<comment type="caution">
    <text evidence="7">The sequence shown here is derived from an EMBL/GenBank/DDBJ whole genome shotgun (WGS) entry which is preliminary data.</text>
</comment>
<reference evidence="8" key="2">
    <citation type="submission" date="2016-04" db="EMBL/GenBank/DDBJ databases">
        <title>Planomonospora sphaerica JCM9374 whole genome shotgun sequence.</title>
        <authorList>
            <person name="Suzuki T."/>
            <person name="Dohra H."/>
            <person name="Kodani S."/>
        </authorList>
    </citation>
    <scope>NUCLEOTIDE SEQUENCE [LARGE SCALE GENOMIC DNA]</scope>
    <source>
        <strain evidence="8">JCM 9374</strain>
    </source>
</reference>
<dbReference type="PIRSF" id="PIRSF038800">
    <property type="entry name" value="KYNU"/>
    <property type="match status" value="1"/>
</dbReference>
<dbReference type="Proteomes" id="UP000077701">
    <property type="component" value="Unassembled WGS sequence"/>
</dbReference>
<feature type="binding site" evidence="4">
    <location>
        <position position="251"/>
    </location>
    <ligand>
        <name>pyridoxal 5'-phosphate</name>
        <dbReference type="ChEBI" id="CHEBI:597326"/>
    </ligand>
</feature>
<proteinExistence type="inferred from homology"/>
<evidence type="ECO:0000256" key="2">
    <source>
        <dbReference type="ARBA" id="ARBA00022801"/>
    </source>
</evidence>
<comment type="pathway">
    <text evidence="4 6">Cofactor biosynthesis; NAD(+) biosynthesis; quinolinate from L-kynurenine: step 2/3.</text>
</comment>
<dbReference type="GO" id="GO:0009435">
    <property type="term" value="P:NAD+ biosynthetic process"/>
    <property type="evidence" value="ECO:0007669"/>
    <property type="project" value="UniProtKB-UniRule"/>
</dbReference>
<feature type="binding site" evidence="4">
    <location>
        <position position="277"/>
    </location>
    <ligand>
        <name>pyridoxal 5'-phosphate</name>
        <dbReference type="ChEBI" id="CHEBI:597326"/>
    </ligand>
</feature>
<comment type="catalytic activity">
    <reaction evidence="6">
        <text>3-hydroxy-L-kynurenine + H2O = 3-hydroxyanthranilate + L-alanine + H(+)</text>
        <dbReference type="Rhea" id="RHEA:25143"/>
        <dbReference type="ChEBI" id="CHEBI:15377"/>
        <dbReference type="ChEBI" id="CHEBI:15378"/>
        <dbReference type="ChEBI" id="CHEBI:36559"/>
        <dbReference type="ChEBI" id="CHEBI:57972"/>
        <dbReference type="ChEBI" id="CHEBI:58125"/>
        <dbReference type="EC" id="3.7.1.3"/>
    </reaction>
</comment>
<dbReference type="GO" id="GO:0030429">
    <property type="term" value="F:kynureninase activity"/>
    <property type="evidence" value="ECO:0007669"/>
    <property type="project" value="UniProtKB-UniRule"/>
</dbReference>
<dbReference type="Gene3D" id="3.40.640.10">
    <property type="entry name" value="Type I PLP-dependent aspartate aminotransferase-like (Major domain)"/>
    <property type="match status" value="1"/>
</dbReference>
<comment type="catalytic activity">
    <reaction evidence="4 6">
        <text>L-kynurenine + H2O = anthranilate + L-alanine + H(+)</text>
        <dbReference type="Rhea" id="RHEA:16813"/>
        <dbReference type="ChEBI" id="CHEBI:15377"/>
        <dbReference type="ChEBI" id="CHEBI:15378"/>
        <dbReference type="ChEBI" id="CHEBI:16567"/>
        <dbReference type="ChEBI" id="CHEBI:57959"/>
        <dbReference type="ChEBI" id="CHEBI:57972"/>
        <dbReference type="EC" id="3.7.1.3"/>
    </reaction>
</comment>
<dbReference type="GO" id="GO:0097053">
    <property type="term" value="P:L-kynurenine catabolic process"/>
    <property type="evidence" value="ECO:0007669"/>
    <property type="project" value="UniProtKB-UniRule"/>
</dbReference>
<dbReference type="EC" id="3.7.1.3" evidence="4 5"/>
<feature type="binding site" evidence="4">
    <location>
        <position position="201"/>
    </location>
    <ligand>
        <name>pyridoxal 5'-phosphate</name>
        <dbReference type="ChEBI" id="CHEBI:597326"/>
    </ligand>
</feature>
<dbReference type="OrthoDB" id="9812626at2"/>
<dbReference type="GO" id="GO:0043420">
    <property type="term" value="P:anthranilate metabolic process"/>
    <property type="evidence" value="ECO:0007669"/>
    <property type="project" value="TreeGrafter"/>
</dbReference>
<feature type="modified residue" description="N6-(pyridoxal phosphate)lysine" evidence="4">
    <location>
        <position position="222"/>
    </location>
</feature>
<keyword evidence="8" id="KW-1185">Reference proteome</keyword>
<evidence type="ECO:0000256" key="1">
    <source>
        <dbReference type="ARBA" id="ARBA00022642"/>
    </source>
</evidence>
<organism evidence="7 8">
    <name type="scientific">Planomonospora sphaerica</name>
    <dbReference type="NCBI Taxonomy" id="161355"/>
    <lineage>
        <taxon>Bacteria</taxon>
        <taxon>Bacillati</taxon>
        <taxon>Actinomycetota</taxon>
        <taxon>Actinomycetes</taxon>
        <taxon>Streptosporangiales</taxon>
        <taxon>Streptosporangiaceae</taxon>
        <taxon>Planomonospora</taxon>
    </lineage>
</organism>
<dbReference type="GO" id="GO:0005737">
    <property type="term" value="C:cytoplasm"/>
    <property type="evidence" value="ECO:0007669"/>
    <property type="project" value="UniProtKB-UniRule"/>
</dbReference>
<keyword evidence="3 4" id="KW-0663">Pyridoxal phosphate</keyword>
<feature type="binding site" evidence="4">
    <location>
        <begin position="126"/>
        <end position="129"/>
    </location>
    <ligand>
        <name>pyridoxal 5'-phosphate</name>
        <dbReference type="ChEBI" id="CHEBI:597326"/>
    </ligand>
</feature>
<dbReference type="InterPro" id="IPR010111">
    <property type="entry name" value="Kynureninase"/>
</dbReference>
<dbReference type="GO" id="GO:0019805">
    <property type="term" value="P:quinolinate biosynthetic process"/>
    <property type="evidence" value="ECO:0007669"/>
    <property type="project" value="UniProtKB-UniRule"/>
</dbReference>
<feature type="binding site" evidence="4">
    <location>
        <position position="98"/>
    </location>
    <ligand>
        <name>pyridoxal 5'-phosphate</name>
        <dbReference type="ChEBI" id="CHEBI:597326"/>
    </ligand>
</feature>
<dbReference type="RefSeq" id="WP_068902575.1">
    <property type="nucleotide sequence ID" value="NZ_BDCX01000017.1"/>
</dbReference>
<evidence type="ECO:0000313" key="8">
    <source>
        <dbReference type="Proteomes" id="UP000077701"/>
    </source>
</evidence>
<dbReference type="InterPro" id="IPR015424">
    <property type="entry name" value="PyrdxlP-dep_Trfase"/>
</dbReference>
<feature type="binding site" evidence="4">
    <location>
        <position position="99"/>
    </location>
    <ligand>
        <name>pyridoxal 5'-phosphate</name>
        <dbReference type="ChEBI" id="CHEBI:597326"/>
    </ligand>
</feature>
<evidence type="ECO:0000256" key="4">
    <source>
        <dbReference type="HAMAP-Rule" id="MF_01970"/>
    </source>
</evidence>
<dbReference type="HAMAP" id="MF_01970">
    <property type="entry name" value="Kynureninase"/>
    <property type="match status" value="1"/>
</dbReference>
<comment type="similarity">
    <text evidence="4 6">Belongs to the kynureninase family.</text>
</comment>
<accession>A0A171DMW1</accession>
<name>A0A171DMW1_9ACTN</name>
<dbReference type="STRING" id="161355.PS9374_06060"/>
<keyword evidence="2 4" id="KW-0378">Hydrolase</keyword>
<dbReference type="SUPFAM" id="SSF53383">
    <property type="entry name" value="PLP-dependent transferases"/>
    <property type="match status" value="1"/>
</dbReference>
<evidence type="ECO:0000256" key="3">
    <source>
        <dbReference type="ARBA" id="ARBA00022898"/>
    </source>
</evidence>
<comment type="subunit">
    <text evidence="4 6">Homodimer.</text>
</comment>
<dbReference type="NCBIfam" id="TIGR01814">
    <property type="entry name" value="kynureninase"/>
    <property type="match status" value="1"/>
</dbReference>
<comment type="caution">
    <text evidence="4">Lacks conserved residue(s) required for the propagation of feature annotation.</text>
</comment>
<protein>
    <recommendedName>
        <fullName evidence="4 5">Kynureninase</fullName>
        <ecNumber evidence="4 5">3.7.1.3</ecNumber>
    </recommendedName>
    <alternativeName>
        <fullName evidence="4">L-kynurenine hydrolase</fullName>
    </alternativeName>
</protein>
<comment type="function">
    <text evidence="4 6">Catalyzes the cleavage of L-kynurenine (L-Kyn) and L-3-hydroxykynurenine (L-3OHKyn) into anthranilic acid (AA) and 3-hydroxyanthranilic acid (3-OHAA), respectively.</text>
</comment>
<evidence type="ECO:0000256" key="6">
    <source>
        <dbReference type="PIRNR" id="PIRNR038800"/>
    </source>
</evidence>
<feature type="binding site" evidence="4">
    <location>
        <position position="198"/>
    </location>
    <ligand>
        <name>pyridoxal 5'-phosphate</name>
        <dbReference type="ChEBI" id="CHEBI:597326"/>
    </ligand>
</feature>
<dbReference type="UniPathway" id="UPA00334">
    <property type="reaction ID" value="UER00455"/>
</dbReference>
<dbReference type="PANTHER" id="PTHR14084:SF0">
    <property type="entry name" value="KYNURENINASE"/>
    <property type="match status" value="1"/>
</dbReference>
<dbReference type="GO" id="GO:0019441">
    <property type="term" value="P:L-tryptophan catabolic process to kynurenine"/>
    <property type="evidence" value="ECO:0007669"/>
    <property type="project" value="TreeGrafter"/>
</dbReference>
<dbReference type="GO" id="GO:0030170">
    <property type="term" value="F:pyridoxal phosphate binding"/>
    <property type="evidence" value="ECO:0007669"/>
    <property type="project" value="UniProtKB-UniRule"/>
</dbReference>
<dbReference type="InterPro" id="IPR015422">
    <property type="entry name" value="PyrdxlP-dep_Trfase_small"/>
</dbReference>
<dbReference type="UniPathway" id="UPA00253">
    <property type="reaction ID" value="UER00329"/>
</dbReference>
<dbReference type="PANTHER" id="PTHR14084">
    <property type="entry name" value="KYNURENINASE"/>
    <property type="match status" value="1"/>
</dbReference>
<gene>
    <name evidence="4" type="primary">kynU</name>
    <name evidence="7" type="ORF">PS9374_06060</name>
</gene>
<dbReference type="EMBL" id="BDCX01000017">
    <property type="protein sequence ID" value="GAT70378.1"/>
    <property type="molecule type" value="Genomic_DNA"/>
</dbReference>
<sequence length="411" mass="44441">MAISRADCAALDAADPLRHLRDEFVLPDGTVYLVGNSLGAPPKRASAAVTRVVEEEWGGRLVGAWNADGWFDLPTSTGDRLAPLIGAGPGQVVVGDTTSIAIVKAVSAALRLRPGRRVIVSDLDNFPTDRYMVQGLAGALGGYEIRDVRGTEGLDEALAGGDVACVLLSEVDYRTGNRHDTAEVTARVQAAGALMVWDLCHSAGAYQVDVSPADFAVGCTYKYLNGGPGSPAFVYVHPRHQADAEHILTGWHGHAAPFAFEPGYRPAEGVRRFAVSTPHVLSFASLNASLDVWERADLAEVRAKSVALTSLFIDLVEELCAPYGLGLATSRDPERRGSQVSFTHPEGYPVMRALIDRGVHGDFRAPDILRFGFAPLYIRHVDVHDAAVTLAEVLEKEHWRDERYRRRLAVT</sequence>
<comment type="pathway">
    <text evidence="4 6">Amino-acid degradation; L-kynurenine degradation; L-alanine and anthranilate from L-kynurenine: step 1/1.</text>
</comment>
<dbReference type="Pfam" id="PF22580">
    <property type="entry name" value="KYNU_C"/>
    <property type="match status" value="1"/>
</dbReference>
<dbReference type="InterPro" id="IPR015421">
    <property type="entry name" value="PyrdxlP-dep_Trfase_major"/>
</dbReference>
<keyword evidence="1 4" id="KW-0662">Pyridine nucleotide biosynthesis</keyword>
<comment type="cofactor">
    <cofactor evidence="4 6">
        <name>pyridoxal 5'-phosphate</name>
        <dbReference type="ChEBI" id="CHEBI:597326"/>
    </cofactor>
</comment>
<dbReference type="Gene3D" id="3.90.1150.10">
    <property type="entry name" value="Aspartate Aminotransferase, domain 1"/>
    <property type="match status" value="1"/>
</dbReference>